<feature type="domain" description="GH16" evidence="2">
    <location>
        <begin position="20"/>
        <end position="97"/>
    </location>
</feature>
<organism evidence="3 4">
    <name type="scientific">Streptomyces formicae</name>
    <dbReference type="NCBI Taxonomy" id="1616117"/>
    <lineage>
        <taxon>Bacteria</taxon>
        <taxon>Bacillati</taxon>
        <taxon>Actinomycetota</taxon>
        <taxon>Actinomycetes</taxon>
        <taxon>Kitasatosporales</taxon>
        <taxon>Streptomycetaceae</taxon>
        <taxon>Streptomyces</taxon>
    </lineage>
</organism>
<evidence type="ECO:0000313" key="3">
    <source>
        <dbReference type="EMBL" id="UNM12997.1"/>
    </source>
</evidence>
<dbReference type="Pfam" id="PF00722">
    <property type="entry name" value="Glyco_hydro_16"/>
    <property type="match status" value="1"/>
</dbReference>
<proteinExistence type="predicted"/>
<dbReference type="Gene3D" id="2.60.120.200">
    <property type="match status" value="1"/>
</dbReference>
<feature type="region of interest" description="Disordered" evidence="1">
    <location>
        <begin position="1"/>
        <end position="20"/>
    </location>
</feature>
<evidence type="ECO:0000313" key="4">
    <source>
        <dbReference type="Proteomes" id="UP000828924"/>
    </source>
</evidence>
<dbReference type="InterPro" id="IPR013320">
    <property type="entry name" value="ConA-like_dom_sf"/>
</dbReference>
<evidence type="ECO:0000256" key="1">
    <source>
        <dbReference type="SAM" id="MobiDB-lite"/>
    </source>
</evidence>
<protein>
    <submittedName>
        <fullName evidence="3">Family 16 glycosylhydrolase</fullName>
    </submittedName>
</protein>
<accession>A0ABY3WNW0</accession>
<dbReference type="SUPFAM" id="SSF49899">
    <property type="entry name" value="Concanavalin A-like lectins/glucanases"/>
    <property type="match status" value="1"/>
</dbReference>
<sequence>MVQQADGGHTPGGVVDGTARDGSEIDLVETAYQADKFSTAVHRDGYGADHQSLGTTPNAPGQHSVWYHTFGLDRTPTRLEFTYDGTVVRTVTVTVTVTVTELITQVMEFPILSHEVLDAWADGSIHNETFEWQSNMYVDCIRIWQ</sequence>
<dbReference type="Proteomes" id="UP000828924">
    <property type="component" value="Chromosome"/>
</dbReference>
<evidence type="ECO:0000259" key="2">
    <source>
        <dbReference type="Pfam" id="PF00722"/>
    </source>
</evidence>
<reference evidence="3 4" key="1">
    <citation type="submission" date="2021-03" db="EMBL/GenBank/DDBJ databases">
        <title>Complete genome of Streptomyces formicae strain 1H-GS9 (DSM 100524).</title>
        <authorList>
            <person name="Atanasov K.E."/>
            <person name="Altabella T."/>
            <person name="Ferrer A."/>
        </authorList>
    </citation>
    <scope>NUCLEOTIDE SEQUENCE [LARGE SCALE GENOMIC DNA]</scope>
    <source>
        <strain evidence="3 4">1H-GS9</strain>
    </source>
</reference>
<dbReference type="RefSeq" id="WP_242331709.1">
    <property type="nucleotide sequence ID" value="NZ_CP071872.1"/>
</dbReference>
<dbReference type="InterPro" id="IPR000757">
    <property type="entry name" value="Beta-glucanase-like"/>
</dbReference>
<name>A0ABY3WNW0_9ACTN</name>
<dbReference type="EMBL" id="CP071872">
    <property type="protein sequence ID" value="UNM12997.1"/>
    <property type="molecule type" value="Genomic_DNA"/>
</dbReference>
<gene>
    <name evidence="3" type="ORF">J4032_17065</name>
</gene>
<keyword evidence="4" id="KW-1185">Reference proteome</keyword>